<dbReference type="OrthoDB" id="9789603at2"/>
<dbReference type="InterPro" id="IPR000182">
    <property type="entry name" value="GNAT_dom"/>
</dbReference>
<feature type="domain" description="N-acetyltransferase" evidence="3">
    <location>
        <begin position="4"/>
        <end position="153"/>
    </location>
</feature>
<dbReference type="PANTHER" id="PTHR43877">
    <property type="entry name" value="AMINOALKYLPHOSPHONATE N-ACETYLTRANSFERASE-RELATED-RELATED"/>
    <property type="match status" value="1"/>
</dbReference>
<dbReference type="InterPro" id="IPR016181">
    <property type="entry name" value="Acyl_CoA_acyltransferase"/>
</dbReference>
<keyword evidence="1 4" id="KW-0808">Transferase</keyword>
<evidence type="ECO:0000256" key="2">
    <source>
        <dbReference type="ARBA" id="ARBA00023315"/>
    </source>
</evidence>
<gene>
    <name evidence="4" type="ORF">D2V07_04090</name>
</gene>
<sequence>MTALTYRQATETDLPFLDALIGADEVAAARDIAPPDNDAQQLEALRAITADSGHELWIVALEGEDIASFHLSYLPGVSRKGAWRGQIESVRVMPHVRGKGIGEAMMRWAVKRCEEKGCGVAQLTSDNQREGAHRFYKRLGYEPTHTGFKMRLG</sequence>
<comment type="caution">
    <text evidence="4">The sequence shown here is derived from an EMBL/GenBank/DDBJ whole genome shotgun (WGS) entry which is preliminary data.</text>
</comment>
<dbReference type="SUPFAM" id="SSF55729">
    <property type="entry name" value="Acyl-CoA N-acyltransferases (Nat)"/>
    <property type="match status" value="1"/>
</dbReference>
<evidence type="ECO:0000313" key="5">
    <source>
        <dbReference type="Proteomes" id="UP000286576"/>
    </source>
</evidence>
<keyword evidence="2" id="KW-0012">Acyltransferase</keyword>
<dbReference type="AlphaFoldDB" id="A0A418NUF9"/>
<protein>
    <submittedName>
        <fullName evidence="4">GNAT family N-acetyltransferase</fullName>
    </submittedName>
</protein>
<dbReference type="PROSITE" id="PS51186">
    <property type="entry name" value="GNAT"/>
    <property type="match status" value="1"/>
</dbReference>
<evidence type="ECO:0000256" key="1">
    <source>
        <dbReference type="ARBA" id="ARBA00022679"/>
    </source>
</evidence>
<keyword evidence="5" id="KW-1185">Reference proteome</keyword>
<dbReference type="RefSeq" id="WP_119585057.1">
    <property type="nucleotide sequence ID" value="NZ_CAWODQ010000012.1"/>
</dbReference>
<name>A0A418NUF9_9SPHN</name>
<organism evidence="4 5">
    <name type="scientific">Aurantiacibacter zhengii</name>
    <dbReference type="NCBI Taxonomy" id="2307003"/>
    <lineage>
        <taxon>Bacteria</taxon>
        <taxon>Pseudomonadati</taxon>
        <taxon>Pseudomonadota</taxon>
        <taxon>Alphaproteobacteria</taxon>
        <taxon>Sphingomonadales</taxon>
        <taxon>Erythrobacteraceae</taxon>
        <taxon>Aurantiacibacter</taxon>
    </lineage>
</organism>
<dbReference type="CDD" id="cd04301">
    <property type="entry name" value="NAT_SF"/>
    <property type="match status" value="1"/>
</dbReference>
<evidence type="ECO:0000259" key="3">
    <source>
        <dbReference type="PROSITE" id="PS51186"/>
    </source>
</evidence>
<reference evidence="4 5" key="1">
    <citation type="submission" date="2018-08" db="EMBL/GenBank/DDBJ databases">
        <title>Erythrobacter zhengii sp.nov., a bacterium isolated from deep-sea sediment.</title>
        <authorList>
            <person name="Fang C."/>
            <person name="Wu Y.-H."/>
            <person name="Sun C."/>
            <person name="Wang H."/>
            <person name="Cheng H."/>
            <person name="Meng F.-X."/>
            <person name="Wang C.-S."/>
            <person name="Xu X.-W."/>
        </authorList>
    </citation>
    <scope>NUCLEOTIDE SEQUENCE [LARGE SCALE GENOMIC DNA]</scope>
    <source>
        <strain evidence="4 5">V18</strain>
    </source>
</reference>
<dbReference type="Gene3D" id="3.40.630.30">
    <property type="match status" value="1"/>
</dbReference>
<dbReference type="Pfam" id="PF00583">
    <property type="entry name" value="Acetyltransf_1"/>
    <property type="match status" value="1"/>
</dbReference>
<proteinExistence type="predicted"/>
<dbReference type="InterPro" id="IPR050832">
    <property type="entry name" value="Bact_Acetyltransf"/>
</dbReference>
<dbReference type="Proteomes" id="UP000286576">
    <property type="component" value="Unassembled WGS sequence"/>
</dbReference>
<dbReference type="GO" id="GO:0016747">
    <property type="term" value="F:acyltransferase activity, transferring groups other than amino-acyl groups"/>
    <property type="evidence" value="ECO:0007669"/>
    <property type="project" value="InterPro"/>
</dbReference>
<accession>A0A418NUF9</accession>
<dbReference type="EMBL" id="QXFL01000002">
    <property type="protein sequence ID" value="RIV87535.1"/>
    <property type="molecule type" value="Genomic_DNA"/>
</dbReference>
<dbReference type="PANTHER" id="PTHR43877:SF2">
    <property type="entry name" value="AMINOALKYLPHOSPHONATE N-ACETYLTRANSFERASE-RELATED"/>
    <property type="match status" value="1"/>
</dbReference>
<evidence type="ECO:0000313" key="4">
    <source>
        <dbReference type="EMBL" id="RIV87535.1"/>
    </source>
</evidence>